<keyword evidence="2" id="KW-0808">Transferase</keyword>
<dbReference type="Pfam" id="PF07021">
    <property type="entry name" value="MetW"/>
    <property type="match status" value="1"/>
</dbReference>
<dbReference type="GO" id="GO:0008168">
    <property type="term" value="F:methyltransferase activity"/>
    <property type="evidence" value="ECO:0007669"/>
    <property type="project" value="UniProtKB-KW"/>
</dbReference>
<protein>
    <submittedName>
        <fullName evidence="2">O-antigen chain-terminating methyltransferase</fullName>
    </submittedName>
</protein>
<name>A0A1I2E071_9BACL</name>
<dbReference type="RefSeq" id="WP_052736746.1">
    <property type="nucleotide sequence ID" value="NZ_FONN01000008.1"/>
</dbReference>
<dbReference type="Gene3D" id="3.40.50.150">
    <property type="entry name" value="Vaccinia Virus protein VP39"/>
    <property type="match status" value="1"/>
</dbReference>
<dbReference type="InterPro" id="IPR010743">
    <property type="entry name" value="Methionine_synth_MetW"/>
</dbReference>
<keyword evidence="2" id="KW-0489">Methyltransferase</keyword>
<evidence type="ECO:0000313" key="3">
    <source>
        <dbReference type="Proteomes" id="UP000183410"/>
    </source>
</evidence>
<dbReference type="InterPro" id="IPR029063">
    <property type="entry name" value="SAM-dependent_MTases_sf"/>
</dbReference>
<keyword evidence="1" id="KW-0175">Coiled coil</keyword>
<dbReference type="OrthoDB" id="9782855at2"/>
<feature type="coiled-coil region" evidence="1">
    <location>
        <begin position="124"/>
        <end position="185"/>
    </location>
</feature>
<gene>
    <name evidence="2" type="ORF">SAMN04487969_108100</name>
</gene>
<dbReference type="EMBL" id="FONN01000008">
    <property type="protein sequence ID" value="SFE86245.1"/>
    <property type="molecule type" value="Genomic_DNA"/>
</dbReference>
<dbReference type="CDD" id="cd02440">
    <property type="entry name" value="AdoMet_MTases"/>
    <property type="match status" value="1"/>
</dbReference>
<organism evidence="2 3">
    <name type="scientific">Paenibacillus algorifonticola</name>
    <dbReference type="NCBI Taxonomy" id="684063"/>
    <lineage>
        <taxon>Bacteria</taxon>
        <taxon>Bacillati</taxon>
        <taxon>Bacillota</taxon>
        <taxon>Bacilli</taxon>
        <taxon>Bacillales</taxon>
        <taxon>Paenibacillaceae</taxon>
        <taxon>Paenibacillus</taxon>
    </lineage>
</organism>
<keyword evidence="3" id="KW-1185">Reference proteome</keyword>
<dbReference type="GO" id="GO:0032259">
    <property type="term" value="P:methylation"/>
    <property type="evidence" value="ECO:0007669"/>
    <property type="project" value="UniProtKB-KW"/>
</dbReference>
<dbReference type="SUPFAM" id="SSF53335">
    <property type="entry name" value="S-adenosyl-L-methionine-dependent methyltransferases"/>
    <property type="match status" value="1"/>
</dbReference>
<sequence length="498" mass="57968">MTASFDSAEELMEHLKKQIIEFPNSEETITYSVEKKTGTGILDLTSFRNECDANNSLWNVSTDRPITSHRKLTGKFIVLGKKVVRKLLRWHVGNTFEMQTTFNGSVTRSFNELYNVVLQLTAKQEQYETHIQEQQKHIQRLENKLNNLDMQREVKIGMNNFKTEINEFKTEFDELKTEFDNLKTEKSIEKHKSEEDIANVISEVRSSQNNYVRSFNELTNLITDRFNTLDDKFKAEINFMQYRLRKIKNQSLTESSGKLPMLIEPNEKVETDSNSFDYLHFENKFRGSVDEIKKRQTVYLPYFINKENVLDIGCGRGEFIELMLENSVSVKGIDLNREMVEYCQDRGLPVEYNDAIQYLHSVEDNALGGIFLGQVIEHLTFEQIITLVELSYNKLKAGSYLIMETPNPLSLAIFYRTFYVDPTHVKPVHPLTIQYLVESIGFKEAKLNYSSRVEPNWWLPTLDVEEAAIKNVNEFNEGINRINELLYGNLDYAIIAKK</sequence>
<reference evidence="3" key="1">
    <citation type="submission" date="2016-10" db="EMBL/GenBank/DDBJ databases">
        <authorList>
            <person name="Varghese N."/>
            <person name="Submissions S."/>
        </authorList>
    </citation>
    <scope>NUCLEOTIDE SEQUENCE [LARGE SCALE GENOMIC DNA]</scope>
    <source>
        <strain evidence="3">CGMCC 1.10223</strain>
    </source>
</reference>
<evidence type="ECO:0000256" key="1">
    <source>
        <dbReference type="SAM" id="Coils"/>
    </source>
</evidence>
<dbReference type="Proteomes" id="UP000183410">
    <property type="component" value="Unassembled WGS sequence"/>
</dbReference>
<accession>A0A1I2E071</accession>
<proteinExistence type="predicted"/>
<dbReference type="AlphaFoldDB" id="A0A1I2E071"/>
<evidence type="ECO:0000313" key="2">
    <source>
        <dbReference type="EMBL" id="SFE86245.1"/>
    </source>
</evidence>
<dbReference type="Gene3D" id="1.10.287.1490">
    <property type="match status" value="1"/>
</dbReference>
<dbReference type="PANTHER" id="PTHR43861">
    <property type="entry name" value="TRANS-ACONITATE 2-METHYLTRANSFERASE-RELATED"/>
    <property type="match status" value="1"/>
</dbReference>